<keyword evidence="2" id="KW-1185">Reference proteome</keyword>
<sequence>MNICSELNLQQREALDDAPGPFSQDHGDSSGPSEDYQPDYAAAQPPVGEEGFGVSHEGGEFDLYNSIDTLLSKGPTKRVDTRDRRDRLMKATVAWQEQYGELADAFLEYQHEPLSPLDTLEEPINEDTFAMEVIDVFSKRTSSRINACLIRQGCIRASPMLPTVAITIRTLELYRETHRVSPRLSIHAEAKKLCRLHNVAYHRYLADQLRTAYDVYLEIQRIVDRRIKHVLGHDTLHWRMQNSCPACQYKVVNEPPLRFSFLCAMDGNNSLKLVDSMLRWGSERYDPRDARSDIWMTEEFVDQYKNEVRSSRQAPSDTPTADETPNPNDPDSEWSDIPEGDDSAEPTDVCISRWRNASPEAQKKI</sequence>
<accession>A0ACB7ZSH6</accession>
<dbReference type="Proteomes" id="UP000790377">
    <property type="component" value="Unassembled WGS sequence"/>
</dbReference>
<name>A0ACB7ZSH6_9AGAM</name>
<proteinExistence type="predicted"/>
<organism evidence="1 2">
    <name type="scientific">Hygrophoropsis aurantiaca</name>
    <dbReference type="NCBI Taxonomy" id="72124"/>
    <lineage>
        <taxon>Eukaryota</taxon>
        <taxon>Fungi</taxon>
        <taxon>Dikarya</taxon>
        <taxon>Basidiomycota</taxon>
        <taxon>Agaricomycotina</taxon>
        <taxon>Agaricomycetes</taxon>
        <taxon>Agaricomycetidae</taxon>
        <taxon>Boletales</taxon>
        <taxon>Coniophorineae</taxon>
        <taxon>Hygrophoropsidaceae</taxon>
        <taxon>Hygrophoropsis</taxon>
    </lineage>
</organism>
<comment type="caution">
    <text evidence="1">The sequence shown here is derived from an EMBL/GenBank/DDBJ whole genome shotgun (WGS) entry which is preliminary data.</text>
</comment>
<evidence type="ECO:0000313" key="2">
    <source>
        <dbReference type="Proteomes" id="UP000790377"/>
    </source>
</evidence>
<protein>
    <submittedName>
        <fullName evidence="1">Uncharacterized protein</fullName>
    </submittedName>
</protein>
<dbReference type="EMBL" id="MU269067">
    <property type="protein sequence ID" value="KAH7903298.1"/>
    <property type="molecule type" value="Genomic_DNA"/>
</dbReference>
<gene>
    <name evidence="1" type="ORF">BJ138DRAFT_1020872</name>
</gene>
<reference evidence="1" key="1">
    <citation type="journal article" date="2021" name="New Phytol.">
        <title>Evolutionary innovations through gain and loss of genes in the ectomycorrhizal Boletales.</title>
        <authorList>
            <person name="Wu G."/>
            <person name="Miyauchi S."/>
            <person name="Morin E."/>
            <person name="Kuo A."/>
            <person name="Drula E."/>
            <person name="Varga T."/>
            <person name="Kohler A."/>
            <person name="Feng B."/>
            <person name="Cao Y."/>
            <person name="Lipzen A."/>
            <person name="Daum C."/>
            <person name="Hundley H."/>
            <person name="Pangilinan J."/>
            <person name="Johnson J."/>
            <person name="Barry K."/>
            <person name="LaButti K."/>
            <person name="Ng V."/>
            <person name="Ahrendt S."/>
            <person name="Min B."/>
            <person name="Choi I.G."/>
            <person name="Park H."/>
            <person name="Plett J.M."/>
            <person name="Magnuson J."/>
            <person name="Spatafora J.W."/>
            <person name="Nagy L.G."/>
            <person name="Henrissat B."/>
            <person name="Grigoriev I.V."/>
            <person name="Yang Z.L."/>
            <person name="Xu J."/>
            <person name="Martin F.M."/>
        </authorList>
    </citation>
    <scope>NUCLEOTIDE SEQUENCE</scope>
    <source>
        <strain evidence="1">ATCC 28755</strain>
    </source>
</reference>
<evidence type="ECO:0000313" key="1">
    <source>
        <dbReference type="EMBL" id="KAH7903298.1"/>
    </source>
</evidence>